<dbReference type="Proteomes" id="UP001465976">
    <property type="component" value="Unassembled WGS sequence"/>
</dbReference>
<gene>
    <name evidence="2" type="ORF">V5O48_010390</name>
</gene>
<evidence type="ECO:0000313" key="3">
    <source>
        <dbReference type="Proteomes" id="UP001465976"/>
    </source>
</evidence>
<comment type="caution">
    <text evidence="2">The sequence shown here is derived from an EMBL/GenBank/DDBJ whole genome shotgun (WGS) entry which is preliminary data.</text>
</comment>
<evidence type="ECO:0000256" key="1">
    <source>
        <dbReference type="SAM" id="MobiDB-lite"/>
    </source>
</evidence>
<accession>A0ABR3F8H9</accession>
<name>A0ABR3F8H9_9AGAR</name>
<reference evidence="2 3" key="1">
    <citation type="submission" date="2024-02" db="EMBL/GenBank/DDBJ databases">
        <title>A draft genome for the cacao thread blight pathogen Marasmius crinis-equi.</title>
        <authorList>
            <person name="Cohen S.P."/>
            <person name="Baruah I.K."/>
            <person name="Amoako-Attah I."/>
            <person name="Bukari Y."/>
            <person name="Meinhardt L.W."/>
            <person name="Bailey B.A."/>
        </authorList>
    </citation>
    <scope>NUCLEOTIDE SEQUENCE [LARGE SCALE GENOMIC DNA]</scope>
    <source>
        <strain evidence="2 3">GH-76</strain>
    </source>
</reference>
<dbReference type="EMBL" id="JBAHYK010000747">
    <property type="protein sequence ID" value="KAL0571571.1"/>
    <property type="molecule type" value="Genomic_DNA"/>
</dbReference>
<organism evidence="2 3">
    <name type="scientific">Marasmius crinis-equi</name>
    <dbReference type="NCBI Taxonomy" id="585013"/>
    <lineage>
        <taxon>Eukaryota</taxon>
        <taxon>Fungi</taxon>
        <taxon>Dikarya</taxon>
        <taxon>Basidiomycota</taxon>
        <taxon>Agaricomycotina</taxon>
        <taxon>Agaricomycetes</taxon>
        <taxon>Agaricomycetidae</taxon>
        <taxon>Agaricales</taxon>
        <taxon>Marasmiineae</taxon>
        <taxon>Marasmiaceae</taxon>
        <taxon>Marasmius</taxon>
    </lineage>
</organism>
<feature type="region of interest" description="Disordered" evidence="1">
    <location>
        <begin position="333"/>
        <end position="370"/>
    </location>
</feature>
<keyword evidence="3" id="KW-1185">Reference proteome</keyword>
<protein>
    <submittedName>
        <fullName evidence="2">Uncharacterized protein</fullName>
    </submittedName>
</protein>
<feature type="region of interest" description="Disordered" evidence="1">
    <location>
        <begin position="399"/>
        <end position="437"/>
    </location>
</feature>
<sequence length="437" mass="50361">MDTSLCTLPKDTLLDIDHAYSLRPWEDTFYLLYLNGEIFIVQGPTGGSWIDDDACIVRNDRVRETHLKAILQHVGTLQPKRYKWYLLRQDEKTKEYQLRPKKSTSTLYKIKPSLWLRGVQESSLQFVRWYGQGRCHCVLDGQQLDVDIAWDPVAFKKMEQMLARLQHLSEADLIYKPVAHVMRGDDVIGVAFERGFGYGRPIQYTDRRLFYETMSRVYNRNRYCRLYKHALIEQDFYIHDGRLRITDSLWAFDVFDGHSTERENAIEEATWKKTEQMFDRLKKGLYAGWDTYWNPPPLLFRLTGRGEVSLRNPLSLHKVDNLQFSPIRDTSYAPRTSKGVIRPEHLLLPPGDGSSSSTRPPSAASRKASSSLASVFTVKRHRFNPPVLSSRRIVEIKDDNIEAVSSDSSDDDETSVDETDSVAAGRCPKSVSTIKQV</sequence>
<feature type="compositionally biased region" description="Acidic residues" evidence="1">
    <location>
        <begin position="408"/>
        <end position="420"/>
    </location>
</feature>
<evidence type="ECO:0000313" key="2">
    <source>
        <dbReference type="EMBL" id="KAL0571571.1"/>
    </source>
</evidence>
<proteinExistence type="predicted"/>
<feature type="compositionally biased region" description="Low complexity" evidence="1">
    <location>
        <begin position="354"/>
        <end position="370"/>
    </location>
</feature>